<keyword evidence="10" id="KW-1185">Reference proteome</keyword>
<keyword evidence="5 6" id="KW-0408">Iron</keyword>
<dbReference type="GO" id="GO:0046872">
    <property type="term" value="F:metal ion binding"/>
    <property type="evidence" value="ECO:0007669"/>
    <property type="project" value="UniProtKB-KW"/>
</dbReference>
<keyword evidence="2 6" id="KW-0349">Heme</keyword>
<dbReference type="SUPFAM" id="SSF46626">
    <property type="entry name" value="Cytochrome c"/>
    <property type="match status" value="1"/>
</dbReference>
<dbReference type="Pfam" id="PF00034">
    <property type="entry name" value="Cytochrom_C"/>
    <property type="match status" value="1"/>
</dbReference>
<sequence>MIIHKFFVSKFTIVLFPIIFSCISNAADPLVGEKKFKEKNCVSCHGPKGMGMASYPRIGGKEVDYLTKRLETYRAGERIGANSDLMIMNAKKLTDEDIADLTAYLSEQSFD</sequence>
<evidence type="ECO:0000256" key="6">
    <source>
        <dbReference type="PROSITE-ProRule" id="PRU00433"/>
    </source>
</evidence>
<evidence type="ECO:0000256" key="7">
    <source>
        <dbReference type="SAM" id="SignalP"/>
    </source>
</evidence>
<evidence type="ECO:0000256" key="1">
    <source>
        <dbReference type="ARBA" id="ARBA00022448"/>
    </source>
</evidence>
<gene>
    <name evidence="9" type="ORF">KB13_155</name>
</gene>
<dbReference type="GO" id="GO:0020037">
    <property type="term" value="F:heme binding"/>
    <property type="evidence" value="ECO:0007669"/>
    <property type="project" value="InterPro"/>
</dbReference>
<dbReference type="PROSITE" id="PS51257">
    <property type="entry name" value="PROKAR_LIPOPROTEIN"/>
    <property type="match status" value="1"/>
</dbReference>
<dbReference type="PANTHER" id="PTHR33751:SF9">
    <property type="entry name" value="CYTOCHROME C4"/>
    <property type="match status" value="1"/>
</dbReference>
<dbReference type="Gene3D" id="1.10.760.10">
    <property type="entry name" value="Cytochrome c-like domain"/>
    <property type="match status" value="1"/>
</dbReference>
<evidence type="ECO:0000313" key="10">
    <source>
        <dbReference type="Proteomes" id="UP000004188"/>
    </source>
</evidence>
<proteinExistence type="predicted"/>
<dbReference type="InterPro" id="IPR050597">
    <property type="entry name" value="Cytochrome_c_Oxidase_Subunit"/>
</dbReference>
<evidence type="ECO:0000259" key="8">
    <source>
        <dbReference type="PROSITE" id="PS51007"/>
    </source>
</evidence>
<accession>B6BTG1</accession>
<feature type="chain" id="PRO_5002840829" evidence="7">
    <location>
        <begin position="27"/>
        <end position="111"/>
    </location>
</feature>
<dbReference type="AlphaFoldDB" id="B6BTG1"/>
<evidence type="ECO:0000256" key="2">
    <source>
        <dbReference type="ARBA" id="ARBA00022617"/>
    </source>
</evidence>
<dbReference type="InterPro" id="IPR009056">
    <property type="entry name" value="Cyt_c-like_dom"/>
</dbReference>
<feature type="domain" description="Cytochrome c" evidence="8">
    <location>
        <begin position="27"/>
        <end position="109"/>
    </location>
</feature>
<keyword evidence="4" id="KW-0249">Electron transport</keyword>
<organism evidence="9 10">
    <name type="scientific">beta proteobacterium KB13</name>
    <dbReference type="NCBI Taxonomy" id="314607"/>
    <lineage>
        <taxon>Bacteria</taxon>
        <taxon>Pseudomonadati</taxon>
        <taxon>Pseudomonadota</taxon>
        <taxon>Betaproteobacteria</taxon>
        <taxon>Nitrosomonadales</taxon>
        <taxon>OM43 clade</taxon>
    </lineage>
</organism>
<dbReference type="Proteomes" id="UP000004188">
    <property type="component" value="Unassembled WGS sequence"/>
</dbReference>
<evidence type="ECO:0000256" key="5">
    <source>
        <dbReference type="ARBA" id="ARBA00023004"/>
    </source>
</evidence>
<keyword evidence="1" id="KW-0813">Transport</keyword>
<keyword evidence="3 6" id="KW-0479">Metal-binding</keyword>
<evidence type="ECO:0000256" key="3">
    <source>
        <dbReference type="ARBA" id="ARBA00022723"/>
    </source>
</evidence>
<evidence type="ECO:0000313" key="9">
    <source>
        <dbReference type="EMBL" id="EDZ64023.1"/>
    </source>
</evidence>
<dbReference type="PROSITE" id="PS51007">
    <property type="entry name" value="CYTC"/>
    <property type="match status" value="1"/>
</dbReference>
<dbReference type="STRING" id="314607.KB13_155"/>
<reference evidence="10" key="1">
    <citation type="journal article" date="2012" name="Stand. Genomic Sci.">
        <title>Genome sequence of strain HIMB624, a cultured representative from the OM43 clade of marine Betaproteobacteria.</title>
        <authorList>
            <person name="Huggett M.J."/>
            <person name="Hayakawa D.H."/>
            <person name="Rappe M.S."/>
        </authorList>
    </citation>
    <scope>NUCLEOTIDE SEQUENCE [LARGE SCALE GENOMIC DNA]</scope>
    <source>
        <strain evidence="10">KB13</strain>
    </source>
</reference>
<dbReference type="HOGENOM" id="CLU_128253_1_0_4"/>
<name>B6BTG1_9PROT</name>
<dbReference type="EMBL" id="DS995299">
    <property type="protein sequence ID" value="EDZ64023.1"/>
    <property type="molecule type" value="Genomic_DNA"/>
</dbReference>
<dbReference type="GO" id="GO:0009055">
    <property type="term" value="F:electron transfer activity"/>
    <property type="evidence" value="ECO:0007669"/>
    <property type="project" value="InterPro"/>
</dbReference>
<keyword evidence="7" id="KW-0732">Signal</keyword>
<evidence type="ECO:0000256" key="4">
    <source>
        <dbReference type="ARBA" id="ARBA00022982"/>
    </source>
</evidence>
<dbReference type="InterPro" id="IPR036909">
    <property type="entry name" value="Cyt_c-like_dom_sf"/>
</dbReference>
<dbReference type="eggNOG" id="COG2863">
    <property type="taxonomic scope" value="Bacteria"/>
</dbReference>
<protein>
    <submittedName>
        <fullName evidence="9">Cytochrome c subfamily protein</fullName>
    </submittedName>
</protein>
<feature type="signal peptide" evidence="7">
    <location>
        <begin position="1"/>
        <end position="26"/>
    </location>
</feature>
<dbReference type="PANTHER" id="PTHR33751">
    <property type="entry name" value="CBB3-TYPE CYTOCHROME C OXIDASE SUBUNIT FIXP"/>
    <property type="match status" value="1"/>
</dbReference>